<sequence length="267" mass="29662">MQKRHFLKLSALLALVAVNHSAFAADAATENLEKRIAEKDTITIGTEGTYAPFTFHDENGHLTGYDVEVARAVAKKLGVTPEFKETQWDAMLAGLNSNRFDLVANQVGLTSPERRAKYDITDRYSYSGAVAVTRKNDDRVHQWEDIKGLKAAQSFTSNYGEMARKYGAEIVGVDGLAQSLQLLLQKRADITMNDRLAVLDFIKKHPDAPLTIALRVPKEQQIGSGFVFNKGNEATIEKFNKALAELREEGVLKQLSEQFFGEDVSQP</sequence>
<dbReference type="Pfam" id="PF00497">
    <property type="entry name" value="SBP_bac_3"/>
    <property type="match status" value="1"/>
</dbReference>
<dbReference type="InterPro" id="IPR001638">
    <property type="entry name" value="Solute-binding_3/MltF_N"/>
</dbReference>
<feature type="domain" description="Solute-binding protein family 3/N-terminal" evidence="6">
    <location>
        <begin position="41"/>
        <end position="263"/>
    </location>
</feature>
<comment type="similarity">
    <text evidence="2 4">Belongs to the bacterial solute-binding protein 3 family.</text>
</comment>
<proteinExistence type="inferred from homology"/>
<dbReference type="InterPro" id="IPR018313">
    <property type="entry name" value="SBP_3_CS"/>
</dbReference>
<evidence type="ECO:0000256" key="3">
    <source>
        <dbReference type="ARBA" id="ARBA00022729"/>
    </source>
</evidence>
<dbReference type="Gene3D" id="3.40.190.10">
    <property type="entry name" value="Periplasmic binding protein-like II"/>
    <property type="match status" value="2"/>
</dbReference>
<evidence type="ECO:0000256" key="1">
    <source>
        <dbReference type="ARBA" id="ARBA00004196"/>
    </source>
</evidence>
<evidence type="ECO:0000256" key="4">
    <source>
        <dbReference type="RuleBase" id="RU003744"/>
    </source>
</evidence>
<keyword evidence="3 5" id="KW-0732">Signal</keyword>
<dbReference type="RefSeq" id="WP_072575625.1">
    <property type="nucleotide sequence ID" value="NZ_LWHB01000017.1"/>
</dbReference>
<gene>
    <name evidence="7" type="ORF">NCTC13337_01608</name>
</gene>
<dbReference type="CDD" id="cd13711">
    <property type="entry name" value="PBP2_Ngo0372_TcyA"/>
    <property type="match status" value="1"/>
</dbReference>
<name>A0A380MT99_9GAMM</name>
<dbReference type="GO" id="GO:0030313">
    <property type="term" value="C:cell envelope"/>
    <property type="evidence" value="ECO:0007669"/>
    <property type="project" value="UniProtKB-SubCell"/>
</dbReference>
<dbReference type="PANTHER" id="PTHR35936:SF35">
    <property type="entry name" value="L-CYSTINE-BINDING PROTEIN TCYJ"/>
    <property type="match status" value="1"/>
</dbReference>
<reference evidence="7 8" key="1">
    <citation type="submission" date="2018-06" db="EMBL/GenBank/DDBJ databases">
        <authorList>
            <consortium name="Pathogen Informatics"/>
            <person name="Doyle S."/>
        </authorList>
    </citation>
    <scope>NUCLEOTIDE SEQUENCE [LARGE SCALE GENOMIC DNA]</scope>
    <source>
        <strain evidence="7 8">NCTC13337</strain>
    </source>
</reference>
<dbReference type="Proteomes" id="UP000254601">
    <property type="component" value="Unassembled WGS sequence"/>
</dbReference>
<dbReference type="SUPFAM" id="SSF53850">
    <property type="entry name" value="Periplasmic binding protein-like II"/>
    <property type="match status" value="1"/>
</dbReference>
<evidence type="ECO:0000256" key="2">
    <source>
        <dbReference type="ARBA" id="ARBA00010333"/>
    </source>
</evidence>
<evidence type="ECO:0000259" key="6">
    <source>
        <dbReference type="SMART" id="SM00062"/>
    </source>
</evidence>
<evidence type="ECO:0000256" key="5">
    <source>
        <dbReference type="SAM" id="SignalP"/>
    </source>
</evidence>
<organism evidence="7 8">
    <name type="scientific">Suttonella ornithocola</name>
    <dbReference type="NCBI Taxonomy" id="279832"/>
    <lineage>
        <taxon>Bacteria</taxon>
        <taxon>Pseudomonadati</taxon>
        <taxon>Pseudomonadota</taxon>
        <taxon>Gammaproteobacteria</taxon>
        <taxon>Cardiobacteriales</taxon>
        <taxon>Cardiobacteriaceae</taxon>
        <taxon>Suttonella</taxon>
    </lineage>
</organism>
<accession>A0A380MT99</accession>
<dbReference type="PROSITE" id="PS01039">
    <property type="entry name" value="SBP_BACTERIAL_3"/>
    <property type="match status" value="1"/>
</dbReference>
<feature type="signal peptide" evidence="5">
    <location>
        <begin position="1"/>
        <end position="24"/>
    </location>
</feature>
<protein>
    <submittedName>
        <fullName evidence="7">Probable amino-acid ABC transporter-binding protein HI_1080</fullName>
    </submittedName>
</protein>
<keyword evidence="8" id="KW-1185">Reference proteome</keyword>
<dbReference type="OrthoDB" id="368476at2"/>
<dbReference type="SMART" id="SM00062">
    <property type="entry name" value="PBPb"/>
    <property type="match status" value="1"/>
</dbReference>
<dbReference type="EMBL" id="UHIC01000001">
    <property type="protein sequence ID" value="SUO95839.1"/>
    <property type="molecule type" value="Genomic_DNA"/>
</dbReference>
<dbReference type="PANTHER" id="PTHR35936">
    <property type="entry name" value="MEMBRANE-BOUND LYTIC MUREIN TRANSGLYCOSYLASE F"/>
    <property type="match status" value="1"/>
</dbReference>
<dbReference type="AlphaFoldDB" id="A0A380MT99"/>
<feature type="chain" id="PRO_5016789458" evidence="5">
    <location>
        <begin position="25"/>
        <end position="267"/>
    </location>
</feature>
<comment type="subcellular location">
    <subcellularLocation>
        <location evidence="1">Cell envelope</location>
    </subcellularLocation>
</comment>
<evidence type="ECO:0000313" key="8">
    <source>
        <dbReference type="Proteomes" id="UP000254601"/>
    </source>
</evidence>
<evidence type="ECO:0000313" key="7">
    <source>
        <dbReference type="EMBL" id="SUO95839.1"/>
    </source>
</evidence>